<evidence type="ECO:0000256" key="4">
    <source>
        <dbReference type="ARBA" id="ARBA00022679"/>
    </source>
</evidence>
<dbReference type="Gene3D" id="1.10.287.130">
    <property type="match status" value="1"/>
</dbReference>
<dbReference type="PANTHER" id="PTHR42878:SF15">
    <property type="entry name" value="BACTERIOPHYTOCHROME"/>
    <property type="match status" value="1"/>
</dbReference>
<dbReference type="PRINTS" id="PR00344">
    <property type="entry name" value="BCTRLSENSOR"/>
</dbReference>
<dbReference type="SUPFAM" id="SSF47384">
    <property type="entry name" value="Homodimeric domain of signal transducing histidine kinase"/>
    <property type="match status" value="1"/>
</dbReference>
<dbReference type="EC" id="2.7.13.3" evidence="2"/>
<dbReference type="Proteomes" id="UP001611383">
    <property type="component" value="Chromosome"/>
</dbReference>
<dbReference type="InterPro" id="IPR036890">
    <property type="entry name" value="HATPase_C_sf"/>
</dbReference>
<feature type="domain" description="Histidine kinase" evidence="7">
    <location>
        <begin position="267"/>
        <end position="481"/>
    </location>
</feature>
<dbReference type="SUPFAM" id="SSF55874">
    <property type="entry name" value="ATPase domain of HSP90 chaperone/DNA topoisomerase II/histidine kinase"/>
    <property type="match status" value="1"/>
</dbReference>
<dbReference type="SMART" id="SM00387">
    <property type="entry name" value="HATPase_c"/>
    <property type="match status" value="1"/>
</dbReference>
<dbReference type="InterPro" id="IPR050351">
    <property type="entry name" value="BphY/WalK/GraS-like"/>
</dbReference>
<evidence type="ECO:0000256" key="1">
    <source>
        <dbReference type="ARBA" id="ARBA00000085"/>
    </source>
</evidence>
<feature type="transmembrane region" description="Helical" evidence="6">
    <location>
        <begin position="20"/>
        <end position="47"/>
    </location>
</feature>
<dbReference type="InterPro" id="IPR005467">
    <property type="entry name" value="His_kinase_dom"/>
</dbReference>
<dbReference type="Gene3D" id="3.30.565.10">
    <property type="entry name" value="Histidine kinase-like ATPase, C-terminal domain"/>
    <property type="match status" value="1"/>
</dbReference>
<gene>
    <name evidence="8" type="ORF">F0U60_02935</name>
</gene>
<organism evidence="8 9">
    <name type="scientific">Archangium minus</name>
    <dbReference type="NCBI Taxonomy" id="83450"/>
    <lineage>
        <taxon>Bacteria</taxon>
        <taxon>Pseudomonadati</taxon>
        <taxon>Myxococcota</taxon>
        <taxon>Myxococcia</taxon>
        <taxon>Myxococcales</taxon>
        <taxon>Cystobacterineae</taxon>
        <taxon>Archangiaceae</taxon>
        <taxon>Archangium</taxon>
    </lineage>
</organism>
<reference evidence="8 9" key="1">
    <citation type="submission" date="2019-08" db="EMBL/GenBank/DDBJ databases">
        <title>Archangium and Cystobacter genomes.</title>
        <authorList>
            <person name="Chen I.-C.K."/>
            <person name="Wielgoss S."/>
        </authorList>
    </citation>
    <scope>NUCLEOTIDE SEQUENCE [LARGE SCALE GENOMIC DNA]</scope>
    <source>
        <strain evidence="8 9">Cbm 6</strain>
    </source>
</reference>
<accession>A0ABY9WIP7</accession>
<evidence type="ECO:0000313" key="8">
    <source>
        <dbReference type="EMBL" id="WNG43168.1"/>
    </source>
</evidence>
<evidence type="ECO:0000256" key="5">
    <source>
        <dbReference type="ARBA" id="ARBA00022777"/>
    </source>
</evidence>
<dbReference type="PANTHER" id="PTHR42878">
    <property type="entry name" value="TWO-COMPONENT HISTIDINE KINASE"/>
    <property type="match status" value="1"/>
</dbReference>
<name>A0ABY9WIP7_9BACT</name>
<dbReference type="InterPro" id="IPR003594">
    <property type="entry name" value="HATPase_dom"/>
</dbReference>
<dbReference type="Pfam" id="PF05227">
    <property type="entry name" value="CHASE3"/>
    <property type="match status" value="1"/>
</dbReference>
<proteinExistence type="predicted"/>
<dbReference type="PROSITE" id="PS50109">
    <property type="entry name" value="HIS_KIN"/>
    <property type="match status" value="1"/>
</dbReference>
<keyword evidence="3" id="KW-0597">Phosphoprotein</keyword>
<dbReference type="CDD" id="cd19410">
    <property type="entry name" value="HK9-like_sensor"/>
    <property type="match status" value="1"/>
</dbReference>
<dbReference type="SMART" id="SM00388">
    <property type="entry name" value="HisKA"/>
    <property type="match status" value="1"/>
</dbReference>
<evidence type="ECO:0000313" key="9">
    <source>
        <dbReference type="Proteomes" id="UP001611383"/>
    </source>
</evidence>
<feature type="transmembrane region" description="Helical" evidence="6">
    <location>
        <begin position="191"/>
        <end position="210"/>
    </location>
</feature>
<keyword evidence="6" id="KW-1133">Transmembrane helix</keyword>
<dbReference type="InterPro" id="IPR007891">
    <property type="entry name" value="CHASE3"/>
</dbReference>
<evidence type="ECO:0000256" key="6">
    <source>
        <dbReference type="SAM" id="Phobius"/>
    </source>
</evidence>
<keyword evidence="6" id="KW-0812">Transmembrane</keyword>
<dbReference type="InterPro" id="IPR004358">
    <property type="entry name" value="Sig_transdc_His_kin-like_C"/>
</dbReference>
<dbReference type="CDD" id="cd00082">
    <property type="entry name" value="HisKA"/>
    <property type="match status" value="1"/>
</dbReference>
<dbReference type="InterPro" id="IPR003661">
    <property type="entry name" value="HisK_dim/P_dom"/>
</dbReference>
<dbReference type="RefSeq" id="WP_395813695.1">
    <property type="nucleotide sequence ID" value="NZ_CP043494.1"/>
</dbReference>
<evidence type="ECO:0000256" key="2">
    <source>
        <dbReference type="ARBA" id="ARBA00012438"/>
    </source>
</evidence>
<protein>
    <recommendedName>
        <fullName evidence="2">histidine kinase</fullName>
        <ecNumber evidence="2">2.7.13.3</ecNumber>
    </recommendedName>
</protein>
<dbReference type="InterPro" id="IPR036097">
    <property type="entry name" value="HisK_dim/P_sf"/>
</dbReference>
<keyword evidence="5" id="KW-0418">Kinase</keyword>
<keyword evidence="4" id="KW-0808">Transferase</keyword>
<dbReference type="Pfam" id="PF02518">
    <property type="entry name" value="HATPase_c"/>
    <property type="match status" value="1"/>
</dbReference>
<evidence type="ECO:0000259" key="7">
    <source>
        <dbReference type="PROSITE" id="PS50109"/>
    </source>
</evidence>
<sequence length="482" mass="53968">MSSTLAHAVPPTDPRRFRRLLLRAILLPLTLLLMLAVVLLGVVGNLVKTQEEARRSQETLTRVERVRQLFIDRETGMRGYLLTGDPAFLEPYQAAGQQLPRSLEDLEHGLSDEPMQGSWMRELRERWRDWERVAAEQLSLFHQKGEWLALVRSGAGKSRMDAIRMTLDTIADEERQRASVRGFEAERAGRVTFIVGVLWTLVVGVLLAWFSRRQLLTLAQDYGSSLVQVRAQADALRASEARLEARVALRTAELTTANQELESFSYSVSHDLRAPLRAIDGFAQAIREDEGERLSSDGLQLLTRLQGATTRMGQLIDDLLKLSRVTRAELKTEPVDLSAIAGSVVQELRQREPSRDVTFSLQPGLTARGDSRLLRVVMENLLGNAWKFTSKRSDAHIEFFAETADGVTHYAVRDNGVGFDMAYASKLFSPFQRLHKSTEFPGTGIGLATVQRIVHRHGGLIEALSTPGQGTTFRFTLQESLP</sequence>
<keyword evidence="6" id="KW-0472">Membrane</keyword>
<dbReference type="EMBL" id="CP043494">
    <property type="protein sequence ID" value="WNG43168.1"/>
    <property type="molecule type" value="Genomic_DNA"/>
</dbReference>
<comment type="catalytic activity">
    <reaction evidence="1">
        <text>ATP + protein L-histidine = ADP + protein N-phospho-L-histidine.</text>
        <dbReference type="EC" id="2.7.13.3"/>
    </reaction>
</comment>
<dbReference type="Pfam" id="PF00512">
    <property type="entry name" value="HisKA"/>
    <property type="match status" value="1"/>
</dbReference>
<evidence type="ECO:0000256" key="3">
    <source>
        <dbReference type="ARBA" id="ARBA00022553"/>
    </source>
</evidence>
<keyword evidence="9" id="KW-1185">Reference proteome</keyword>